<feature type="domain" description="Isochorismatase-like" evidence="2">
    <location>
        <begin position="13"/>
        <end position="153"/>
    </location>
</feature>
<dbReference type="AlphaFoldDB" id="A0A088RKI4"/>
<dbReference type="KEGG" id="lpan:LPMP_120070"/>
<keyword evidence="4" id="KW-1185">Reference proteome</keyword>
<dbReference type="eggNOG" id="KOG4044">
    <property type="taxonomic scope" value="Eukaryota"/>
</dbReference>
<organism evidence="3 4">
    <name type="scientific">Leishmania panamensis</name>
    <dbReference type="NCBI Taxonomy" id="5679"/>
    <lineage>
        <taxon>Eukaryota</taxon>
        <taxon>Discoba</taxon>
        <taxon>Euglenozoa</taxon>
        <taxon>Kinetoplastea</taxon>
        <taxon>Metakinetoplastina</taxon>
        <taxon>Trypanosomatida</taxon>
        <taxon>Trypanosomatidae</taxon>
        <taxon>Leishmaniinae</taxon>
        <taxon>Leishmania</taxon>
        <taxon>Leishmania guyanensis species complex</taxon>
    </lineage>
</organism>
<comment type="similarity">
    <text evidence="1">Belongs to the isochorismatase family.</text>
</comment>
<protein>
    <submittedName>
        <fullName evidence="3">Ribonuclease mar1</fullName>
    </submittedName>
</protein>
<dbReference type="SUPFAM" id="SSF52499">
    <property type="entry name" value="Isochorismatase-like hydrolases"/>
    <property type="match status" value="1"/>
</dbReference>
<evidence type="ECO:0000313" key="3">
    <source>
        <dbReference type="EMBL" id="AIN96335.1"/>
    </source>
</evidence>
<dbReference type="OrthoDB" id="269496at2759"/>
<dbReference type="PANTHER" id="PTHR14119">
    <property type="entry name" value="HYDROLASE"/>
    <property type="match status" value="1"/>
</dbReference>
<name>A0A088RKI4_LEIPA</name>
<dbReference type="PANTHER" id="PTHR14119:SF3">
    <property type="entry name" value="ISOCHORISMATASE DOMAIN-CONTAINING PROTEIN 2"/>
    <property type="match status" value="1"/>
</dbReference>
<dbReference type="Gene3D" id="3.40.50.850">
    <property type="entry name" value="Isochorismatase-like"/>
    <property type="match status" value="1"/>
</dbReference>
<dbReference type="RefSeq" id="XP_010696988.1">
    <property type="nucleotide sequence ID" value="XM_010698686.1"/>
</dbReference>
<proteinExistence type="inferred from homology"/>
<dbReference type="InterPro" id="IPR036380">
    <property type="entry name" value="Isochorismatase-like_sf"/>
</dbReference>
<gene>
    <name evidence="3" type="primary">MAR1</name>
    <name evidence="3" type="ORF">LPMP_120070</name>
</gene>
<reference evidence="3 4" key="1">
    <citation type="journal article" date="2015" name="Sci. Rep.">
        <title>The genome of Leishmania panamensis: insights into genomics of the L. (Viannia) subgenus.</title>
        <authorList>
            <person name="Llanes A."/>
            <person name="Restrepo C.M."/>
            <person name="Vecchio G.D."/>
            <person name="Anguizola F.J."/>
            <person name="Lleonart R."/>
        </authorList>
    </citation>
    <scope>NUCLEOTIDE SEQUENCE [LARGE SCALE GENOMIC DNA]</scope>
    <source>
        <strain evidence="3 4">MHOM/PA/94/PSC-1</strain>
    </source>
</reference>
<dbReference type="VEuPathDB" id="TriTrypDB:LPAL13_120005600"/>
<dbReference type="GeneID" id="22573013"/>
<evidence type="ECO:0000259" key="2">
    <source>
        <dbReference type="Pfam" id="PF00857"/>
    </source>
</evidence>
<dbReference type="Proteomes" id="UP000063063">
    <property type="component" value="Chromosome 12"/>
</dbReference>
<dbReference type="EMBL" id="CP009381">
    <property type="protein sequence ID" value="AIN96335.1"/>
    <property type="molecule type" value="Genomic_DNA"/>
</dbReference>
<accession>A0A088RKI4</accession>
<dbReference type="Pfam" id="PF00857">
    <property type="entry name" value="Isochorismatase"/>
    <property type="match status" value="1"/>
</dbReference>
<dbReference type="InterPro" id="IPR000868">
    <property type="entry name" value="Isochorismatase-like_dom"/>
</dbReference>
<dbReference type="InterPro" id="IPR050993">
    <property type="entry name" value="Isochorismatase_domain"/>
</dbReference>
<evidence type="ECO:0000313" key="4">
    <source>
        <dbReference type="Proteomes" id="UP000063063"/>
    </source>
</evidence>
<dbReference type="VEuPathDB" id="TriTrypDB:LPMP_120070"/>
<sequence>MSRLIPHYSMGKTAFLCVDLQKAFSKRIENFPNCVFVANRLARMHEALPENTKYIVTEQYPKGLGHTVPEIILPKTAQVIEKTRFSCIVPEVEKLLKDVNNAVVFGIEGHACILQTVADLLDMNKRVFLLKDGLGSQKKTDFKAAVKLMSSWGPNCQLTTSESILLQMTRDSMDPNFKAIAKLLKEEPPIPL</sequence>
<evidence type="ECO:0000256" key="1">
    <source>
        <dbReference type="ARBA" id="ARBA00006336"/>
    </source>
</evidence>